<reference evidence="1" key="1">
    <citation type="submission" date="2019-09" db="EMBL/GenBank/DDBJ databases">
        <title>Draft genome information of white flower Hibiscus syriacus.</title>
        <authorList>
            <person name="Kim Y.-M."/>
        </authorList>
    </citation>
    <scope>NUCLEOTIDE SEQUENCE [LARGE SCALE GENOMIC DNA]</scope>
    <source>
        <strain evidence="1">YM2019G1</strain>
    </source>
</reference>
<comment type="caution">
    <text evidence="1">The sequence shown here is derived from an EMBL/GenBank/DDBJ whole genome shotgun (WGS) entry which is preliminary data.</text>
</comment>
<dbReference type="PANTHER" id="PTHR31390">
    <property type="entry name" value="EXPRESSED PROTEIN"/>
    <property type="match status" value="1"/>
</dbReference>
<dbReference type="Proteomes" id="UP000436088">
    <property type="component" value="Unassembled WGS sequence"/>
</dbReference>
<protein>
    <submittedName>
        <fullName evidence="1">60S ribosomal protein L23-like</fullName>
    </submittedName>
</protein>
<dbReference type="EMBL" id="VEPZ02001512">
    <property type="protein sequence ID" value="KAE8670415.1"/>
    <property type="molecule type" value="Genomic_DNA"/>
</dbReference>
<dbReference type="AlphaFoldDB" id="A0A6A2XUA3"/>
<accession>A0A6A2XUA3</accession>
<dbReference type="Pfam" id="PF12043">
    <property type="entry name" value="DUF3527"/>
    <property type="match status" value="1"/>
</dbReference>
<dbReference type="PANTHER" id="PTHR31390:SF2">
    <property type="entry name" value="EXPRESSED PROTEIN"/>
    <property type="match status" value="1"/>
</dbReference>
<evidence type="ECO:0000313" key="1">
    <source>
        <dbReference type="EMBL" id="KAE8670415.1"/>
    </source>
</evidence>
<organism evidence="1 2">
    <name type="scientific">Hibiscus syriacus</name>
    <name type="common">Rose of Sharon</name>
    <dbReference type="NCBI Taxonomy" id="106335"/>
    <lineage>
        <taxon>Eukaryota</taxon>
        <taxon>Viridiplantae</taxon>
        <taxon>Streptophyta</taxon>
        <taxon>Embryophyta</taxon>
        <taxon>Tracheophyta</taxon>
        <taxon>Spermatophyta</taxon>
        <taxon>Magnoliopsida</taxon>
        <taxon>eudicotyledons</taxon>
        <taxon>Gunneridae</taxon>
        <taxon>Pentapetalae</taxon>
        <taxon>rosids</taxon>
        <taxon>malvids</taxon>
        <taxon>Malvales</taxon>
        <taxon>Malvaceae</taxon>
        <taxon>Malvoideae</taxon>
        <taxon>Hibiscus</taxon>
    </lineage>
</organism>
<evidence type="ECO:0000313" key="2">
    <source>
        <dbReference type="Proteomes" id="UP000436088"/>
    </source>
</evidence>
<keyword evidence="2" id="KW-1185">Reference proteome</keyword>
<proteinExistence type="predicted"/>
<name>A0A6A2XUA3_HIBSY</name>
<sequence length="689" mass="75057">MTLFTFVFSSCFRFCIDVIICVFLQISCELRIRIVGASYSTESPTSRQKNGDQSCPSLGTVFDWRKKMEKAFVTGLKDNKGNEDSSRNKDISGDNGMGYSELKLKKLVRKVNPWHASISSVKSLQGGKSLIKDSFRRSISGISSKIPRHVVTLDEKYLCRCLDLIQINAAKAAQCNISVNLSSLNTGILADGLNPTKIPDEDASDFGRFVFDCPLDAETSNVVIGPVDPWVVGSIMGSRSMATILKSPLLKKFGALDVDPSSNDVKGSTISYDFTSSPGVFMNYSSNKLGSEAPVSNTRKYGSETVQKRLVSVSSSNSTCSDQSFSSTSSTISQGMLQCTWKGGIPYFVFSLDNQGEVYVANLSKEGSVRNKGPGYTYLFRSSKGSRMEHGTSDNELHLVGKMKVSTSFSIGPQDSNIMETEFVLFGGNRTFSPDLQTSSHNHRKNKGLTRKVSQIFKSGPLSKQGTMSRFRRSVSLIEGSSSDPCHDTLNNSDALDDTDLLEEQLPSNSELLAIVSNHHFPENPHSELGGWGLNFLRKTGIKQKVDPTETLVRSACSRDTGGCSTSMGIIVPAGIHGGPRIRNCGPSSLIERWRSGGHCDCGGWDLGCPLTVLKGRSNKGVSSPSETSVACKSFDFFIQGSQQSWPTLSISNVHDGLYFIHFQPTLSALQSLSIAVAYIHTKNVQQSR</sequence>
<dbReference type="InterPro" id="IPR021916">
    <property type="entry name" value="DUF3527"/>
</dbReference>
<dbReference type="GO" id="GO:0005840">
    <property type="term" value="C:ribosome"/>
    <property type="evidence" value="ECO:0007669"/>
    <property type="project" value="UniProtKB-KW"/>
</dbReference>
<dbReference type="OrthoDB" id="767438at2759"/>
<gene>
    <name evidence="1" type="ORF">F3Y22_tig00112159pilonHSYRG00431</name>
</gene>